<dbReference type="EMBL" id="AMCI01004470">
    <property type="protein sequence ID" value="EJW98021.1"/>
    <property type="molecule type" value="Genomic_DNA"/>
</dbReference>
<comment type="caution">
    <text evidence="1">The sequence shown here is derived from an EMBL/GenBank/DDBJ whole genome shotgun (WGS) entry which is preliminary data.</text>
</comment>
<gene>
    <name evidence="1" type="ORF">EVA_13873</name>
</gene>
<dbReference type="AlphaFoldDB" id="J9FST3"/>
<organism evidence="1">
    <name type="scientific">gut metagenome</name>
    <dbReference type="NCBI Taxonomy" id="749906"/>
    <lineage>
        <taxon>unclassified sequences</taxon>
        <taxon>metagenomes</taxon>
        <taxon>organismal metagenomes</taxon>
    </lineage>
</organism>
<sequence>MHFYLPIYGIESFLRHKVLLPYEYTFPHTQHFAPT</sequence>
<reference evidence="1" key="1">
    <citation type="journal article" date="2012" name="PLoS ONE">
        <title>Gene sets for utilization of primary and secondary nutrition supplies in the distal gut of endangered iberian lynx.</title>
        <authorList>
            <person name="Alcaide M."/>
            <person name="Messina E."/>
            <person name="Richter M."/>
            <person name="Bargiela R."/>
            <person name="Peplies J."/>
            <person name="Huws S.A."/>
            <person name="Newbold C.J."/>
            <person name="Golyshin P.N."/>
            <person name="Simon M.A."/>
            <person name="Lopez G."/>
            <person name="Yakimov M.M."/>
            <person name="Ferrer M."/>
        </authorList>
    </citation>
    <scope>NUCLEOTIDE SEQUENCE</scope>
</reference>
<accession>J9FST3</accession>
<evidence type="ECO:0000313" key="1">
    <source>
        <dbReference type="EMBL" id="EJW98021.1"/>
    </source>
</evidence>
<name>J9FST3_9ZZZZ</name>
<proteinExistence type="predicted"/>
<protein>
    <submittedName>
        <fullName evidence="1">Uncharacterized protein</fullName>
    </submittedName>
</protein>